<keyword evidence="2" id="KW-1185">Reference proteome</keyword>
<organism evidence="1 2">
    <name type="scientific">Steinernema carpocapsae</name>
    <name type="common">Entomopathogenic nematode</name>
    <dbReference type="NCBI Taxonomy" id="34508"/>
    <lineage>
        <taxon>Eukaryota</taxon>
        <taxon>Metazoa</taxon>
        <taxon>Ecdysozoa</taxon>
        <taxon>Nematoda</taxon>
        <taxon>Chromadorea</taxon>
        <taxon>Rhabditida</taxon>
        <taxon>Tylenchina</taxon>
        <taxon>Panagrolaimomorpha</taxon>
        <taxon>Strongyloidoidea</taxon>
        <taxon>Steinernematidae</taxon>
        <taxon>Steinernema</taxon>
    </lineage>
</organism>
<sequence>MKLLRFVVFEDRATDWQDEYLPFNCRICRATLFLTSAHIHFRSPLPSASSSLVVSACPHAYSSIKLNFILKGNVFMSSPRSFLCGFVAKISICSNGVLRL</sequence>
<dbReference type="EMBL" id="CM016762">
    <property type="protein sequence ID" value="TMS34955.1"/>
    <property type="molecule type" value="Genomic_DNA"/>
</dbReference>
<reference evidence="1 2" key="1">
    <citation type="journal article" date="2015" name="Genome Biol.">
        <title>Comparative genomics of Steinernema reveals deeply conserved gene regulatory networks.</title>
        <authorList>
            <person name="Dillman A.R."/>
            <person name="Macchietto M."/>
            <person name="Porter C.F."/>
            <person name="Rogers A."/>
            <person name="Williams B."/>
            <person name="Antoshechkin I."/>
            <person name="Lee M.M."/>
            <person name="Goodwin Z."/>
            <person name="Lu X."/>
            <person name="Lewis E.E."/>
            <person name="Goodrich-Blair H."/>
            <person name="Stock S.P."/>
            <person name="Adams B.J."/>
            <person name="Sternberg P.W."/>
            <person name="Mortazavi A."/>
        </authorList>
    </citation>
    <scope>NUCLEOTIDE SEQUENCE [LARGE SCALE GENOMIC DNA]</scope>
    <source>
        <strain evidence="1 2">ALL</strain>
    </source>
</reference>
<proteinExistence type="predicted"/>
<dbReference type="Proteomes" id="UP000298663">
    <property type="component" value="Chromosome X"/>
</dbReference>
<comment type="caution">
    <text evidence="1">The sequence shown here is derived from an EMBL/GenBank/DDBJ whole genome shotgun (WGS) entry which is preliminary data.</text>
</comment>
<dbReference type="EMBL" id="AZBU02000001">
    <property type="protein sequence ID" value="TMS34955.1"/>
    <property type="molecule type" value="Genomic_DNA"/>
</dbReference>
<evidence type="ECO:0000313" key="1">
    <source>
        <dbReference type="EMBL" id="TMS34955.1"/>
    </source>
</evidence>
<gene>
    <name evidence="1" type="ORF">L596_002448</name>
</gene>
<accession>A0A4U8UR42</accession>
<protein>
    <submittedName>
        <fullName evidence="1">Uncharacterized protein</fullName>
    </submittedName>
</protein>
<reference evidence="1 2" key="2">
    <citation type="journal article" date="2019" name="G3 (Bethesda)">
        <title>Hybrid Assembly of the Genome of the Entomopathogenic Nematode Steinernema carpocapsae Identifies the X-Chromosome.</title>
        <authorList>
            <person name="Serra L."/>
            <person name="Macchietto M."/>
            <person name="Macias-Munoz A."/>
            <person name="McGill C.J."/>
            <person name="Rodriguez I.M."/>
            <person name="Rodriguez B."/>
            <person name="Murad R."/>
            <person name="Mortazavi A."/>
        </authorList>
    </citation>
    <scope>NUCLEOTIDE SEQUENCE [LARGE SCALE GENOMIC DNA]</scope>
    <source>
        <strain evidence="1 2">ALL</strain>
    </source>
</reference>
<dbReference type="AlphaFoldDB" id="A0A4U8UR42"/>
<evidence type="ECO:0000313" key="2">
    <source>
        <dbReference type="Proteomes" id="UP000298663"/>
    </source>
</evidence>
<name>A0A4U8UR42_STECR</name>